<dbReference type="Proteomes" id="UP000036471">
    <property type="component" value="Unassembled WGS sequence"/>
</dbReference>
<feature type="region of interest" description="Disordered" evidence="1">
    <location>
        <begin position="119"/>
        <end position="140"/>
    </location>
</feature>
<dbReference type="InterPro" id="IPR038717">
    <property type="entry name" value="Tc1-like_DDE_dom"/>
</dbReference>
<dbReference type="InterPro" id="IPR012338">
    <property type="entry name" value="Beta-lactam/transpept-like"/>
</dbReference>
<evidence type="ECO:0000313" key="4">
    <source>
        <dbReference type="Proteomes" id="UP000036471"/>
    </source>
</evidence>
<dbReference type="Gene3D" id="3.40.710.10">
    <property type="entry name" value="DD-peptidase/beta-lactamase superfamily"/>
    <property type="match status" value="1"/>
</dbReference>
<dbReference type="Pfam" id="PF13358">
    <property type="entry name" value="DDE_3"/>
    <property type="match status" value="1"/>
</dbReference>
<dbReference type="SUPFAM" id="SSF56601">
    <property type="entry name" value="beta-lactamase/transpeptidase-like"/>
    <property type="match status" value="1"/>
</dbReference>
<evidence type="ECO:0000256" key="1">
    <source>
        <dbReference type="SAM" id="MobiDB-lite"/>
    </source>
</evidence>
<reference evidence="3 4" key="1">
    <citation type="submission" date="2014-11" db="EMBL/GenBank/DDBJ databases">
        <title>Comparative genomics of Methylobacterium species.</title>
        <authorList>
            <person name="Chaudhry V."/>
            <person name="Patil P.B."/>
        </authorList>
    </citation>
    <scope>NUCLEOTIDE SEQUENCE [LARGE SCALE GENOMIC DNA]</scope>
    <source>
        <strain evidence="3 4">SE3.6</strain>
    </source>
</reference>
<gene>
    <name evidence="3" type="ORF">QR79_10710</name>
</gene>
<evidence type="ECO:0000259" key="2">
    <source>
        <dbReference type="Pfam" id="PF13358"/>
    </source>
</evidence>
<protein>
    <recommendedName>
        <fullName evidence="2">Tc1-like transposase DDE domain-containing protein</fullName>
    </recommendedName>
</protein>
<accession>A0ABR5HEC7</accession>
<comment type="caution">
    <text evidence="3">The sequence shown here is derived from an EMBL/GenBank/DDBJ whole genome shotgun (WGS) entry which is preliminary data.</text>
</comment>
<proteinExistence type="predicted"/>
<name>A0ABR5HEC7_9HYPH</name>
<keyword evidence="4" id="KW-1185">Reference proteome</keyword>
<sequence>MFIDETAASTRMARRYGWALRGQRCRLPMPYGHYKTTAVTAALRTTGLTATTIVEGATTRRRCLDDVTAVWYGNDDHSSTKNMTGGSLPAMTFHKVMAPAHQGIEMKPLPGFDTDKVSARTAQAAAPTTPPPGAPAGALSRRSFEVLGGLGQLFRSVESPRPGRAAFNVIDRPGSPGSSSN</sequence>
<feature type="region of interest" description="Disordered" evidence="1">
    <location>
        <begin position="161"/>
        <end position="181"/>
    </location>
</feature>
<dbReference type="EMBL" id="JTHG01000074">
    <property type="protein sequence ID" value="KMO24758.1"/>
    <property type="molecule type" value="Genomic_DNA"/>
</dbReference>
<organism evidence="3 4">
    <name type="scientific">Methylobacterium indicum</name>
    <dbReference type="NCBI Taxonomy" id="1775910"/>
    <lineage>
        <taxon>Bacteria</taxon>
        <taxon>Pseudomonadati</taxon>
        <taxon>Pseudomonadota</taxon>
        <taxon>Alphaproteobacteria</taxon>
        <taxon>Hyphomicrobiales</taxon>
        <taxon>Methylobacteriaceae</taxon>
        <taxon>Methylobacterium</taxon>
    </lineage>
</organism>
<evidence type="ECO:0000313" key="3">
    <source>
        <dbReference type="EMBL" id="KMO24758.1"/>
    </source>
</evidence>
<feature type="domain" description="Tc1-like transposase DDE" evidence="2">
    <location>
        <begin position="1"/>
        <end position="61"/>
    </location>
</feature>